<evidence type="ECO:0000256" key="1">
    <source>
        <dbReference type="ARBA" id="ARBA00038308"/>
    </source>
</evidence>
<accession>A0A5Q4ZU80</accession>
<dbReference type="SUPFAM" id="SSF101327">
    <property type="entry name" value="YgfB-like"/>
    <property type="match status" value="1"/>
</dbReference>
<dbReference type="EMBL" id="LR721750">
    <property type="protein sequence ID" value="VVV04967.1"/>
    <property type="molecule type" value="Genomic_DNA"/>
</dbReference>
<dbReference type="PANTHER" id="PTHR37528:SF1">
    <property type="entry name" value="UPF0149 PROTEIN YGFB"/>
    <property type="match status" value="1"/>
</dbReference>
<dbReference type="Pfam" id="PF03695">
    <property type="entry name" value="UPF0149"/>
    <property type="match status" value="1"/>
</dbReference>
<dbReference type="NCBIfam" id="TIGR02292">
    <property type="entry name" value="ygfB_yecA"/>
    <property type="match status" value="1"/>
</dbReference>
<name>A0A5Q4ZU80_9GAMM</name>
<dbReference type="HAMAP" id="MF_00346">
    <property type="entry name" value="UPF0149"/>
    <property type="match status" value="1"/>
</dbReference>
<protein>
    <recommendedName>
        <fullName evidence="2">UPF0149 protein AW0309160_02377</fullName>
    </recommendedName>
</protein>
<dbReference type="NCBIfam" id="NF002477">
    <property type="entry name" value="PRK01736.1"/>
    <property type="match status" value="1"/>
</dbReference>
<dbReference type="GO" id="GO:0005829">
    <property type="term" value="C:cytosol"/>
    <property type="evidence" value="ECO:0007669"/>
    <property type="project" value="TreeGrafter"/>
</dbReference>
<sequence>MMKRYSIERDREFSENAQSGSIASSLINSEIVSMSEIKMPKFLAVESALQDSKLAVTPSELHGLLTGMISGGLSLDDQTWKPLIYDYTNDGMGWPDSAIQVGTQAFQSTIEELTSEKIALSLLIPDEKETLMNRADGLSEWVNHFISGLGLVGLKMDNASDSLKEALLDLEEIARLGIDEDDDLEEQEALFEQVMEHVRICVLTIHAELGQKVHNDASKTVH</sequence>
<gene>
    <name evidence="3" type="ORF">AW0309160_02377</name>
</gene>
<reference evidence="3" key="1">
    <citation type="submission" date="2019-09" db="EMBL/GenBank/DDBJ databases">
        <authorList>
            <person name="Hjerde E."/>
        </authorList>
    </citation>
    <scope>NUCLEOTIDE SEQUENCE</scope>
    <source>
        <strain evidence="3">06/09/160</strain>
    </source>
</reference>
<organism evidence="3">
    <name type="scientific">Aliivibrio wodanis</name>
    <dbReference type="NCBI Taxonomy" id="80852"/>
    <lineage>
        <taxon>Bacteria</taxon>
        <taxon>Pseudomonadati</taxon>
        <taxon>Pseudomonadota</taxon>
        <taxon>Gammaproteobacteria</taxon>
        <taxon>Vibrionales</taxon>
        <taxon>Vibrionaceae</taxon>
        <taxon>Aliivibrio</taxon>
    </lineage>
</organism>
<dbReference type="PANTHER" id="PTHR37528">
    <property type="entry name" value="UPF0149 PROTEIN YGFB"/>
    <property type="match status" value="1"/>
</dbReference>
<dbReference type="InterPro" id="IPR011978">
    <property type="entry name" value="YgfB-like"/>
</dbReference>
<evidence type="ECO:0000313" key="3">
    <source>
        <dbReference type="EMBL" id="VVV04967.1"/>
    </source>
</evidence>
<dbReference type="AlphaFoldDB" id="A0A5Q4ZU80"/>
<proteinExistence type="inferred from homology"/>
<evidence type="ECO:0000256" key="2">
    <source>
        <dbReference type="HAMAP-Rule" id="MF_00346"/>
    </source>
</evidence>
<dbReference type="Gene3D" id="1.20.120.740">
    <property type="entry name" value="YgfB uncharacterised protein family UPF0149, PF03695"/>
    <property type="match status" value="1"/>
</dbReference>
<dbReference type="InterPro" id="IPR036255">
    <property type="entry name" value="YgfB-like_sf"/>
</dbReference>
<comment type="similarity">
    <text evidence="1 2">Belongs to the UPF0149 family.</text>
</comment>